<accession>A0A314YB95</accession>
<dbReference type="PANTHER" id="PTHR33698:SF3">
    <property type="entry name" value="OS09G0266000 PROTEIN"/>
    <property type="match status" value="1"/>
</dbReference>
<dbReference type="PANTHER" id="PTHR33698">
    <property type="entry name" value="NUCLEAR TRANSPORT FACTOR 2 (NTF2)-LIKE PROTEIN"/>
    <property type="match status" value="1"/>
</dbReference>
<name>A0A314YB95_PRUYE</name>
<dbReference type="Proteomes" id="UP000250321">
    <property type="component" value="Unassembled WGS sequence"/>
</dbReference>
<dbReference type="Gene3D" id="3.10.450.50">
    <property type="match status" value="1"/>
</dbReference>
<keyword evidence="3" id="KW-1185">Reference proteome</keyword>
<gene>
    <name evidence="2" type="ORF">Pyn_01315</name>
</gene>
<evidence type="ECO:0000259" key="1">
    <source>
        <dbReference type="Pfam" id="PF12680"/>
    </source>
</evidence>
<dbReference type="OrthoDB" id="201750at2759"/>
<organism evidence="2 3">
    <name type="scientific">Prunus yedoensis var. nudiflora</name>
    <dbReference type="NCBI Taxonomy" id="2094558"/>
    <lineage>
        <taxon>Eukaryota</taxon>
        <taxon>Viridiplantae</taxon>
        <taxon>Streptophyta</taxon>
        <taxon>Embryophyta</taxon>
        <taxon>Tracheophyta</taxon>
        <taxon>Spermatophyta</taxon>
        <taxon>Magnoliopsida</taxon>
        <taxon>eudicotyledons</taxon>
        <taxon>Gunneridae</taxon>
        <taxon>Pentapetalae</taxon>
        <taxon>rosids</taxon>
        <taxon>fabids</taxon>
        <taxon>Rosales</taxon>
        <taxon>Rosaceae</taxon>
        <taxon>Amygdaloideae</taxon>
        <taxon>Amygdaleae</taxon>
        <taxon>Prunus</taxon>
    </lineage>
</organism>
<feature type="domain" description="SnoaL-like" evidence="1">
    <location>
        <begin position="102"/>
        <end position="197"/>
    </location>
</feature>
<dbReference type="SUPFAM" id="SSF54427">
    <property type="entry name" value="NTF2-like"/>
    <property type="match status" value="1"/>
</dbReference>
<sequence length="243" mass="27050">MTWSIHINNTNQTAVISKVPASHAADDKLFSLLPPHQISFHSNQHFQFPNSNPATAVRTPRWTPQALQFRVSSSANQTVEVASPPENVGGADCAAESGVDIVRKFYGGINGQDLASVEELIAEKCVYEDLVFPRPFVGRKDILQFFKKFNDSVGKDLQFVIDDISTEDSTAVGVTWHLEWNGKPFPFSKGCSFYRLEVVNGKRQIIYGRDSVEPAIKPGDTVLVAIRGVAWLLRQFPQLADRF</sequence>
<comment type="caution">
    <text evidence="2">The sequence shown here is derived from an EMBL/GenBank/DDBJ whole genome shotgun (WGS) entry which is preliminary data.</text>
</comment>
<dbReference type="InterPro" id="IPR032710">
    <property type="entry name" value="NTF2-like_dom_sf"/>
</dbReference>
<reference evidence="2 3" key="1">
    <citation type="submission" date="2018-02" db="EMBL/GenBank/DDBJ databases">
        <title>Draft genome of wild Prunus yedoensis var. nudiflora.</title>
        <authorList>
            <person name="Baek S."/>
            <person name="Kim J.-H."/>
            <person name="Choi K."/>
            <person name="Kim G.-B."/>
            <person name="Cho A."/>
            <person name="Jang H."/>
            <person name="Shin C.-H."/>
            <person name="Yu H.-J."/>
            <person name="Mun J.-H."/>
        </authorList>
    </citation>
    <scope>NUCLEOTIDE SEQUENCE [LARGE SCALE GENOMIC DNA]</scope>
    <source>
        <strain evidence="3">cv. Jeju island</strain>
        <tissue evidence="2">Leaf</tissue>
    </source>
</reference>
<evidence type="ECO:0000313" key="2">
    <source>
        <dbReference type="EMBL" id="PQQ02139.1"/>
    </source>
</evidence>
<dbReference type="Pfam" id="PF12680">
    <property type="entry name" value="SnoaL_2"/>
    <property type="match status" value="1"/>
</dbReference>
<proteinExistence type="predicted"/>
<dbReference type="AlphaFoldDB" id="A0A314YB95"/>
<dbReference type="STRING" id="2094558.A0A314YB95"/>
<dbReference type="EMBL" id="PJQY01001498">
    <property type="protein sequence ID" value="PQQ02139.1"/>
    <property type="molecule type" value="Genomic_DNA"/>
</dbReference>
<dbReference type="InterPro" id="IPR037401">
    <property type="entry name" value="SnoaL-like"/>
</dbReference>
<protein>
    <recommendedName>
        <fullName evidence="1">SnoaL-like domain-containing protein</fullName>
    </recommendedName>
</protein>
<evidence type="ECO:0000313" key="3">
    <source>
        <dbReference type="Proteomes" id="UP000250321"/>
    </source>
</evidence>